<proteinExistence type="predicted"/>
<dbReference type="EMBL" id="JANIEN010000028">
    <property type="protein sequence ID" value="MDT3453505.1"/>
    <property type="molecule type" value="Genomic_DNA"/>
</dbReference>
<name>A0AAW8VAS6_PASMD</name>
<organism evidence="1 2">
    <name type="scientific">Pasteurella multocida</name>
    <dbReference type="NCBI Taxonomy" id="747"/>
    <lineage>
        <taxon>Bacteria</taxon>
        <taxon>Pseudomonadati</taxon>
        <taxon>Pseudomonadota</taxon>
        <taxon>Gammaproteobacteria</taxon>
        <taxon>Pasteurellales</taxon>
        <taxon>Pasteurellaceae</taxon>
        <taxon>Pasteurella</taxon>
    </lineage>
</organism>
<comment type="caution">
    <text evidence="1">The sequence shown here is derived from an EMBL/GenBank/DDBJ whole genome shotgun (WGS) entry which is preliminary data.</text>
</comment>
<sequence length="316" mass="35232">MEPTLNGDELSISFPQQLYYSTTKPVHVSDVIKSLSGLNTLVKSTKPTLNTLLESDICNIELFVKTIEEGSLLEETFIKLFFNSQAEYDAFLKKIHDKFGDKAMKTTGAIILAVVGLFTLYGMYKAATASADNGTINNQSFNTINNYYLSSETWENAAKLTDMSPQDIKRVVEHTIRNRKGVAQGAIDVMSPTKDDENAELFIGQNHKTEPPIIPREVVKATPHGKIEFSSIEDVVDYNDIDIQIRALDLDNPKKGWAGIIPNVIDYRVRIEVAKGINTNKLKINKTVRADVSVELKKDSATGELKATKILLHKLR</sequence>
<evidence type="ECO:0000313" key="2">
    <source>
        <dbReference type="Proteomes" id="UP001182304"/>
    </source>
</evidence>
<dbReference type="Proteomes" id="UP001182304">
    <property type="component" value="Unassembled WGS sequence"/>
</dbReference>
<evidence type="ECO:0000313" key="1">
    <source>
        <dbReference type="EMBL" id="MDT3453505.1"/>
    </source>
</evidence>
<dbReference type="RefSeq" id="WP_071171098.1">
    <property type="nucleotide sequence ID" value="NZ_CP082272.1"/>
</dbReference>
<dbReference type="AlphaFoldDB" id="A0AAW8VAS6"/>
<reference evidence="1" key="1">
    <citation type="submission" date="2022-07" db="EMBL/GenBank/DDBJ databases">
        <title>Sequence of Pasteurella multocoda 17BRD-035.</title>
        <authorList>
            <person name="Roy Chowdhury P."/>
            <person name="Alhamami T."/>
            <person name="Trott D.J."/>
            <person name="Djordvevic S.P."/>
        </authorList>
    </citation>
    <scope>NUCLEOTIDE SEQUENCE</scope>
    <source>
        <strain evidence="1">17BRD-035</strain>
    </source>
</reference>
<protein>
    <submittedName>
        <fullName evidence="1">Uncharacterized protein</fullName>
    </submittedName>
</protein>
<gene>
    <name evidence="1" type="ORF">NQF69_12100</name>
</gene>
<accession>A0AAW8VAS6</accession>